<dbReference type="SUPFAM" id="SSF88946">
    <property type="entry name" value="Sigma2 domain of RNA polymerase sigma factors"/>
    <property type="match status" value="1"/>
</dbReference>
<dbReference type="GO" id="GO:0006352">
    <property type="term" value="P:DNA-templated transcription initiation"/>
    <property type="evidence" value="ECO:0007669"/>
    <property type="project" value="InterPro"/>
</dbReference>
<dbReference type="NCBIfam" id="TIGR02937">
    <property type="entry name" value="sigma70-ECF"/>
    <property type="match status" value="1"/>
</dbReference>
<evidence type="ECO:0000256" key="5">
    <source>
        <dbReference type="SAM" id="MobiDB-lite"/>
    </source>
</evidence>
<dbReference type="Pfam" id="PF04545">
    <property type="entry name" value="Sigma70_r4"/>
    <property type="match status" value="1"/>
</dbReference>
<evidence type="ECO:0000256" key="1">
    <source>
        <dbReference type="ARBA" id="ARBA00023015"/>
    </source>
</evidence>
<evidence type="ECO:0000313" key="7">
    <source>
        <dbReference type="EMBL" id="NGN64761.1"/>
    </source>
</evidence>
<keyword evidence="1" id="KW-0805">Transcription regulation</keyword>
<evidence type="ECO:0000256" key="4">
    <source>
        <dbReference type="ARBA" id="ARBA00023163"/>
    </source>
</evidence>
<dbReference type="SUPFAM" id="SSF88659">
    <property type="entry name" value="Sigma3 and sigma4 domains of RNA polymerase sigma factors"/>
    <property type="match status" value="2"/>
</dbReference>
<dbReference type="GO" id="GO:0003677">
    <property type="term" value="F:DNA binding"/>
    <property type="evidence" value="ECO:0007669"/>
    <property type="project" value="UniProtKB-KW"/>
</dbReference>
<feature type="domain" description="RNA polymerase sigma-70" evidence="6">
    <location>
        <begin position="92"/>
        <end position="105"/>
    </location>
</feature>
<sequence>MTITELVTPSGIDTHPVVHRHTAGQDPAPTTAGTATTDDARALSQVLFTRLASLEEGTADYSYVRNTLVELNMPLVRFAARRFRARTESADDVIQVGAIGLIKAINRYEVARGLAFNTFALPTINGEIKRHFRDTSWDVHVPRRLQELRGELAAAAEELEQDLGRPPSTDELAVRLGRTPQAVAEGLAAANAYTAASLDSRLADEDPDSALTERLGYEDEDLVKVEERQMLQPVLAELPARDRRILAMRFGAEMTQSEIGAELGLSQMHVSRLLARILNRLRTRLRVRPGR</sequence>
<dbReference type="InterPro" id="IPR000943">
    <property type="entry name" value="RNA_pol_sigma70"/>
</dbReference>
<feature type="region of interest" description="Disordered" evidence="5">
    <location>
        <begin position="1"/>
        <end position="35"/>
    </location>
</feature>
<evidence type="ECO:0000259" key="6">
    <source>
        <dbReference type="PROSITE" id="PS00715"/>
    </source>
</evidence>
<dbReference type="InterPro" id="IPR013325">
    <property type="entry name" value="RNA_pol_sigma_r2"/>
</dbReference>
<dbReference type="InterPro" id="IPR007624">
    <property type="entry name" value="RNA_pol_sigma70_r3"/>
</dbReference>
<dbReference type="CDD" id="cd06171">
    <property type="entry name" value="Sigma70_r4"/>
    <property type="match status" value="1"/>
</dbReference>
<dbReference type="InterPro" id="IPR007627">
    <property type="entry name" value="RNA_pol_sigma70_r2"/>
</dbReference>
<evidence type="ECO:0000256" key="3">
    <source>
        <dbReference type="ARBA" id="ARBA00023125"/>
    </source>
</evidence>
<dbReference type="PANTHER" id="PTHR30385:SF4">
    <property type="entry name" value="RNA POLYMERASE SIGMA-E FACTOR"/>
    <property type="match status" value="1"/>
</dbReference>
<accession>A0A6G4U0J8</accession>
<reference evidence="7 8" key="1">
    <citation type="submission" date="2020-02" db="EMBL/GenBank/DDBJ databases">
        <title>Whole-genome analyses of novel actinobacteria.</title>
        <authorList>
            <person name="Sahin N."/>
        </authorList>
    </citation>
    <scope>NUCLEOTIDE SEQUENCE [LARGE SCALE GENOMIC DNA]</scope>
    <source>
        <strain evidence="7 8">A7024</strain>
    </source>
</reference>
<dbReference type="Pfam" id="PF04542">
    <property type="entry name" value="Sigma70_r2"/>
    <property type="match status" value="1"/>
</dbReference>
<protein>
    <submittedName>
        <fullName evidence="7">SigB/SigF/SigG family RNA polymerase sigma factor</fullName>
    </submittedName>
</protein>
<dbReference type="Gene3D" id="1.20.120.1810">
    <property type="match status" value="1"/>
</dbReference>
<dbReference type="PROSITE" id="PS00715">
    <property type="entry name" value="SIGMA70_1"/>
    <property type="match status" value="1"/>
</dbReference>
<feature type="compositionally biased region" description="Low complexity" evidence="5">
    <location>
        <begin position="24"/>
        <end position="35"/>
    </location>
</feature>
<comment type="caution">
    <text evidence="7">The sequence shown here is derived from an EMBL/GenBank/DDBJ whole genome shotgun (WGS) entry which is preliminary data.</text>
</comment>
<dbReference type="AlphaFoldDB" id="A0A6G4U0J8"/>
<dbReference type="EMBL" id="JAAKZV010000042">
    <property type="protein sequence ID" value="NGN64761.1"/>
    <property type="molecule type" value="Genomic_DNA"/>
</dbReference>
<keyword evidence="2" id="KW-0731">Sigma factor</keyword>
<dbReference type="NCBIfam" id="TIGR02980">
    <property type="entry name" value="SigBFG"/>
    <property type="match status" value="1"/>
</dbReference>
<organism evidence="7 8">
    <name type="scientific">Streptomyces coryli</name>
    <dbReference type="NCBI Taxonomy" id="1128680"/>
    <lineage>
        <taxon>Bacteria</taxon>
        <taxon>Bacillati</taxon>
        <taxon>Actinomycetota</taxon>
        <taxon>Actinomycetes</taxon>
        <taxon>Kitasatosporales</taxon>
        <taxon>Streptomycetaceae</taxon>
        <taxon>Streptomyces</taxon>
    </lineage>
</organism>
<keyword evidence="4" id="KW-0804">Transcription</keyword>
<name>A0A6G4U0J8_9ACTN</name>
<dbReference type="Proteomes" id="UP000481583">
    <property type="component" value="Unassembled WGS sequence"/>
</dbReference>
<gene>
    <name evidence="7" type="ORF">G5C51_12715</name>
</gene>
<keyword evidence="3" id="KW-0238">DNA-binding</keyword>
<dbReference type="InterPro" id="IPR013324">
    <property type="entry name" value="RNA_pol_sigma_r3/r4-like"/>
</dbReference>
<dbReference type="Pfam" id="PF04539">
    <property type="entry name" value="Sigma70_r3"/>
    <property type="match status" value="1"/>
</dbReference>
<dbReference type="PANTHER" id="PTHR30385">
    <property type="entry name" value="SIGMA FACTOR F FLAGELLAR"/>
    <property type="match status" value="1"/>
</dbReference>
<dbReference type="InterPro" id="IPR007630">
    <property type="entry name" value="RNA_pol_sigma70_r4"/>
</dbReference>
<dbReference type="PRINTS" id="PR00046">
    <property type="entry name" value="SIGMA70FCT"/>
</dbReference>
<dbReference type="GO" id="GO:0016987">
    <property type="term" value="F:sigma factor activity"/>
    <property type="evidence" value="ECO:0007669"/>
    <property type="project" value="UniProtKB-KW"/>
</dbReference>
<evidence type="ECO:0000313" key="8">
    <source>
        <dbReference type="Proteomes" id="UP000481583"/>
    </source>
</evidence>
<dbReference type="Gene3D" id="1.20.140.160">
    <property type="match status" value="1"/>
</dbReference>
<evidence type="ECO:0000256" key="2">
    <source>
        <dbReference type="ARBA" id="ARBA00023082"/>
    </source>
</evidence>
<keyword evidence="8" id="KW-1185">Reference proteome</keyword>
<proteinExistence type="predicted"/>
<dbReference type="InterPro" id="IPR014284">
    <property type="entry name" value="RNA_pol_sigma-70_dom"/>
</dbReference>
<dbReference type="InterPro" id="IPR014322">
    <property type="entry name" value="RNA_pol_sigma-B/F/G"/>
</dbReference>
<dbReference type="RefSeq" id="WP_165236556.1">
    <property type="nucleotide sequence ID" value="NZ_JAAKZV010000042.1"/>
</dbReference>